<comment type="caution">
    <text evidence="11">The sequence shown here is derived from an EMBL/GenBank/DDBJ whole genome shotgun (WGS) entry which is preliminary data.</text>
</comment>
<feature type="domain" description="V-type ATP synthase subunit I N-terminal" evidence="10">
    <location>
        <begin position="114"/>
        <end position="202"/>
    </location>
</feature>
<dbReference type="OrthoDB" id="9803814at2"/>
<feature type="transmembrane region" description="Helical" evidence="8">
    <location>
        <begin position="351"/>
        <end position="378"/>
    </location>
</feature>
<dbReference type="GO" id="GO:0046961">
    <property type="term" value="F:proton-transporting ATPase activity, rotational mechanism"/>
    <property type="evidence" value="ECO:0007669"/>
    <property type="project" value="InterPro"/>
</dbReference>
<keyword evidence="3" id="KW-0813">Transport</keyword>
<dbReference type="GO" id="GO:0051117">
    <property type="term" value="F:ATPase binding"/>
    <property type="evidence" value="ECO:0007669"/>
    <property type="project" value="TreeGrafter"/>
</dbReference>
<dbReference type="InterPro" id="IPR041276">
    <property type="entry name" value="V_ATPase_prox"/>
</dbReference>
<dbReference type="AlphaFoldDB" id="A0A399E6I2"/>
<evidence type="ECO:0000256" key="4">
    <source>
        <dbReference type="ARBA" id="ARBA00022692"/>
    </source>
</evidence>
<evidence type="ECO:0000259" key="9">
    <source>
        <dbReference type="Pfam" id="PF18274"/>
    </source>
</evidence>
<dbReference type="Proteomes" id="UP000266089">
    <property type="component" value="Unassembled WGS sequence"/>
</dbReference>
<sequence>MEKLIVAGPKRLARELLAELQKAGVVHIDPLRPDELGEYRLSPAEEAELKRWEAVVSQAEQSLAVAGLAAVPSNKPFAGSLEEAEAVLRPVASRAEVLGKERAALEEEIQTIELFGKAAEKLAALAQGLDESPRLGVIPFLVAKPEELEAVRKALQEALADRFVLEAEPLENQLAAVVVVKRSELEAARSSLSRLGLAELRFPGAYGAMPLGKAAARMKERAKLAPEELVGIREEVAKLSRESGEALLALWTRAKDEVARYKAVADMAAGKYGAALMGWVPQKAKGRVEEALARLRDQIVYTFEPVDEHHEGHQVPVTLENPAWAKPFELMHGFLNTPAYGGHDPTVMIAIFFPLFFGIVVGDIGIGLLFLLAALWLAGKSRRGETLRIDFLGAAFGPDVLGKLATIGKWMAGWAIFWGFLYGEFFGTFLEKLRLPGIFGLKDGWRVFYPTGPSFDPDTYYGLIPIIINRLDFAQTANGLMVFAILFGVFQVLYAFFLRMRLGLKHGHMKHFWEGFGYFSGLVGLVAFAYNFLTQANIPILNIIFGVGIILFFVGVALSREVLMIAELPGKGGQILSYIRLYAVGVAGGVLASLANQVGFGLAERFGFIGGVLGFLVGLLLILAIIVITTLGHVIQPIRLLWIEFSTNFGFFEETGRPYRPFRSVRSD</sequence>
<evidence type="ECO:0000256" key="8">
    <source>
        <dbReference type="SAM" id="Phobius"/>
    </source>
</evidence>
<keyword evidence="6" id="KW-0406">Ion transport</keyword>
<dbReference type="GO" id="GO:0033179">
    <property type="term" value="C:proton-transporting V-type ATPase, V0 domain"/>
    <property type="evidence" value="ECO:0007669"/>
    <property type="project" value="InterPro"/>
</dbReference>
<protein>
    <submittedName>
        <fullName evidence="11">ATPase 116kDa subunit family protein</fullName>
    </submittedName>
</protein>
<proteinExistence type="inferred from homology"/>
<dbReference type="Pfam" id="PF18670">
    <property type="entry name" value="V_ATPase_I_N"/>
    <property type="match status" value="1"/>
</dbReference>
<feature type="transmembrane region" description="Helical" evidence="8">
    <location>
        <begin position="579"/>
        <end position="600"/>
    </location>
</feature>
<evidence type="ECO:0000256" key="6">
    <source>
        <dbReference type="ARBA" id="ARBA00023065"/>
    </source>
</evidence>
<feature type="transmembrane region" description="Helical" evidence="8">
    <location>
        <begin position="480"/>
        <end position="500"/>
    </location>
</feature>
<dbReference type="Gene3D" id="3.30.70.2750">
    <property type="match status" value="1"/>
</dbReference>
<reference evidence="11 12" key="1">
    <citation type="submission" date="2018-08" db="EMBL/GenBank/DDBJ databases">
        <title>Meiothermus cateniformans JCM 15151 genome sequencing project.</title>
        <authorList>
            <person name="Da Costa M.S."/>
            <person name="Albuquerque L."/>
            <person name="Raposo P."/>
            <person name="Froufe H.J.C."/>
            <person name="Barroso C.S."/>
            <person name="Egas C."/>
        </authorList>
    </citation>
    <scope>NUCLEOTIDE SEQUENCE [LARGE SCALE GENOMIC DNA]</scope>
    <source>
        <strain evidence="11 12">JCM 15151</strain>
    </source>
</reference>
<feature type="domain" description="Vacuolar ATPase subunit I N-terminal proximal lobe" evidence="9">
    <location>
        <begin position="1"/>
        <end position="52"/>
    </location>
</feature>
<evidence type="ECO:0000256" key="7">
    <source>
        <dbReference type="ARBA" id="ARBA00023136"/>
    </source>
</evidence>
<dbReference type="Pfam" id="PF18274">
    <property type="entry name" value="V_ATPase_prox"/>
    <property type="match status" value="1"/>
</dbReference>
<gene>
    <name evidence="11" type="ORF">Mcate_00319</name>
</gene>
<dbReference type="RefSeq" id="WP_119361423.1">
    <property type="nucleotide sequence ID" value="NZ_JBHSXZ010000004.1"/>
</dbReference>
<dbReference type="GO" id="GO:0007035">
    <property type="term" value="P:vacuolar acidification"/>
    <property type="evidence" value="ECO:0007669"/>
    <property type="project" value="TreeGrafter"/>
</dbReference>
<keyword evidence="4 8" id="KW-0812">Transmembrane</keyword>
<evidence type="ECO:0000256" key="5">
    <source>
        <dbReference type="ARBA" id="ARBA00022989"/>
    </source>
</evidence>
<feature type="transmembrane region" description="Helical" evidence="8">
    <location>
        <begin position="512"/>
        <end position="533"/>
    </location>
</feature>
<feature type="transmembrane region" description="Helical" evidence="8">
    <location>
        <begin position="539"/>
        <end position="558"/>
    </location>
</feature>
<feature type="transmembrane region" description="Helical" evidence="8">
    <location>
        <begin position="606"/>
        <end position="631"/>
    </location>
</feature>
<feature type="transmembrane region" description="Helical" evidence="8">
    <location>
        <begin position="411"/>
        <end position="430"/>
    </location>
</feature>
<name>A0A399E6I2_9DEIN</name>
<dbReference type="GO" id="GO:0016471">
    <property type="term" value="C:vacuolar proton-transporting V-type ATPase complex"/>
    <property type="evidence" value="ECO:0007669"/>
    <property type="project" value="TreeGrafter"/>
</dbReference>
<dbReference type="Gene3D" id="1.20.1460.20">
    <property type="match status" value="1"/>
</dbReference>
<dbReference type="Gene3D" id="3.30.70.2170">
    <property type="match status" value="1"/>
</dbReference>
<dbReference type="PANTHER" id="PTHR11629:SF63">
    <property type="entry name" value="V-TYPE PROTON ATPASE SUBUNIT A"/>
    <property type="match status" value="1"/>
</dbReference>
<dbReference type="InterPro" id="IPR040574">
    <property type="entry name" value="V_ATPase_I_N"/>
</dbReference>
<organism evidence="11 12">
    <name type="scientific">Meiothermus taiwanensis</name>
    <dbReference type="NCBI Taxonomy" id="172827"/>
    <lineage>
        <taxon>Bacteria</taxon>
        <taxon>Thermotogati</taxon>
        <taxon>Deinococcota</taxon>
        <taxon>Deinococci</taxon>
        <taxon>Thermales</taxon>
        <taxon>Thermaceae</taxon>
        <taxon>Meiothermus</taxon>
    </lineage>
</organism>
<evidence type="ECO:0000256" key="1">
    <source>
        <dbReference type="ARBA" id="ARBA00004141"/>
    </source>
</evidence>
<dbReference type="EMBL" id="QWKX01000005">
    <property type="protein sequence ID" value="RIH79496.1"/>
    <property type="molecule type" value="Genomic_DNA"/>
</dbReference>
<keyword evidence="7 8" id="KW-0472">Membrane</keyword>
<evidence type="ECO:0000259" key="10">
    <source>
        <dbReference type="Pfam" id="PF18670"/>
    </source>
</evidence>
<evidence type="ECO:0000256" key="2">
    <source>
        <dbReference type="ARBA" id="ARBA00009904"/>
    </source>
</evidence>
<keyword evidence="5 8" id="KW-1133">Transmembrane helix</keyword>
<dbReference type="Pfam" id="PF01496">
    <property type="entry name" value="V_ATPase_I"/>
    <property type="match status" value="1"/>
</dbReference>
<comment type="subcellular location">
    <subcellularLocation>
        <location evidence="1">Membrane</location>
        <topology evidence="1">Multi-pass membrane protein</topology>
    </subcellularLocation>
</comment>
<dbReference type="InterPro" id="IPR002490">
    <property type="entry name" value="V-ATPase_116kDa_su"/>
</dbReference>
<evidence type="ECO:0000313" key="11">
    <source>
        <dbReference type="EMBL" id="RIH79496.1"/>
    </source>
</evidence>
<comment type="similarity">
    <text evidence="2">Belongs to the V-ATPase 116 kDa subunit family.</text>
</comment>
<dbReference type="PANTHER" id="PTHR11629">
    <property type="entry name" value="VACUOLAR PROTON ATPASES"/>
    <property type="match status" value="1"/>
</dbReference>
<evidence type="ECO:0000313" key="12">
    <source>
        <dbReference type="Proteomes" id="UP000266089"/>
    </source>
</evidence>
<evidence type="ECO:0000256" key="3">
    <source>
        <dbReference type="ARBA" id="ARBA00022448"/>
    </source>
</evidence>
<accession>A0A399E6I2</accession>